<dbReference type="EMBL" id="DQHO01000017">
    <property type="protein sequence ID" value="HCS93652.1"/>
    <property type="molecule type" value="Genomic_DNA"/>
</dbReference>
<dbReference type="InterPro" id="IPR005747">
    <property type="entry name" value="MutS2"/>
</dbReference>
<keyword evidence="5 9" id="KW-0378">Hydrolase</keyword>
<keyword evidence="6 9" id="KW-0067">ATP-binding</keyword>
<dbReference type="SUPFAM" id="SSF160443">
    <property type="entry name" value="SMR domain-like"/>
    <property type="match status" value="1"/>
</dbReference>
<feature type="coiled-coil region" evidence="10">
    <location>
        <begin position="508"/>
        <end position="570"/>
    </location>
</feature>
<protein>
    <recommendedName>
        <fullName evidence="9">Endonuclease MutS2</fullName>
        <ecNumber evidence="9">3.1.-.-</ecNumber>
    </recommendedName>
    <alternativeName>
        <fullName evidence="9">Ribosome-associated protein quality control-upstream factor</fullName>
        <shortName evidence="9">RQC-upstream factor</shortName>
        <shortName evidence="9">RqcU</shortName>
        <ecNumber evidence="9">3.6.4.-</ecNumber>
    </alternativeName>
</protein>
<feature type="domain" description="Smr" evidence="11">
    <location>
        <begin position="711"/>
        <end position="786"/>
    </location>
</feature>
<evidence type="ECO:0000256" key="5">
    <source>
        <dbReference type="ARBA" id="ARBA00022801"/>
    </source>
</evidence>
<dbReference type="AlphaFoldDB" id="A0A3D4S5B1"/>
<dbReference type="EC" id="3.6.4.-" evidence="9"/>
<dbReference type="GO" id="GO:0019843">
    <property type="term" value="F:rRNA binding"/>
    <property type="evidence" value="ECO:0007669"/>
    <property type="project" value="UniProtKB-UniRule"/>
</dbReference>
<dbReference type="InterPro" id="IPR045076">
    <property type="entry name" value="MutS"/>
</dbReference>
<dbReference type="PROSITE" id="PS50828">
    <property type="entry name" value="SMR"/>
    <property type="match status" value="1"/>
</dbReference>
<dbReference type="GO" id="GO:0072344">
    <property type="term" value="P:rescue of stalled ribosome"/>
    <property type="evidence" value="ECO:0007669"/>
    <property type="project" value="UniProtKB-UniRule"/>
</dbReference>
<dbReference type="Pfam" id="PF20297">
    <property type="entry name" value="MSSS"/>
    <property type="match status" value="1"/>
</dbReference>
<dbReference type="InterPro" id="IPR002625">
    <property type="entry name" value="Smr_dom"/>
</dbReference>
<dbReference type="SMART" id="SM00534">
    <property type="entry name" value="MUTSac"/>
    <property type="match status" value="1"/>
</dbReference>
<dbReference type="SMART" id="SM00533">
    <property type="entry name" value="MUTSd"/>
    <property type="match status" value="1"/>
</dbReference>
<feature type="binding site" evidence="9">
    <location>
        <begin position="334"/>
        <end position="341"/>
    </location>
    <ligand>
        <name>ATP</name>
        <dbReference type="ChEBI" id="CHEBI:30616"/>
    </ligand>
</feature>
<dbReference type="InterPro" id="IPR000432">
    <property type="entry name" value="DNA_mismatch_repair_MutS_C"/>
</dbReference>
<dbReference type="SUPFAM" id="SSF48334">
    <property type="entry name" value="DNA repair protein MutS, domain III"/>
    <property type="match status" value="1"/>
</dbReference>
<dbReference type="InterPro" id="IPR027417">
    <property type="entry name" value="P-loop_NTPase"/>
</dbReference>
<keyword evidence="3 9" id="KW-0547">Nucleotide-binding</keyword>
<evidence type="ECO:0000256" key="9">
    <source>
        <dbReference type="HAMAP-Rule" id="MF_00092"/>
    </source>
</evidence>
<keyword evidence="2 9" id="KW-0699">rRNA-binding</keyword>
<dbReference type="InterPro" id="IPR036063">
    <property type="entry name" value="Smr_dom_sf"/>
</dbReference>
<comment type="caution">
    <text evidence="12">The sequence shown here is derived from an EMBL/GenBank/DDBJ whole genome shotgun (WGS) entry which is preliminary data.</text>
</comment>
<name>A0A3D4S5B1_9ENTE</name>
<evidence type="ECO:0000256" key="2">
    <source>
        <dbReference type="ARBA" id="ARBA00022730"/>
    </source>
</evidence>
<keyword evidence="1 9" id="KW-0540">Nuclease</keyword>
<dbReference type="EC" id="3.1.-.-" evidence="9"/>
<keyword evidence="10" id="KW-0175">Coiled coil</keyword>
<comment type="function">
    <text evidence="9">Endonuclease that is involved in the suppression of homologous recombination and thus may have a key role in the control of bacterial genetic diversity.</text>
</comment>
<proteinExistence type="inferred from homology"/>
<evidence type="ECO:0000259" key="11">
    <source>
        <dbReference type="PROSITE" id="PS50828"/>
    </source>
</evidence>
<evidence type="ECO:0000256" key="7">
    <source>
        <dbReference type="ARBA" id="ARBA00022884"/>
    </source>
</evidence>
<dbReference type="Proteomes" id="UP000262195">
    <property type="component" value="Unassembled WGS sequence"/>
</dbReference>
<dbReference type="SMART" id="SM00463">
    <property type="entry name" value="SMR"/>
    <property type="match status" value="1"/>
</dbReference>
<dbReference type="InterPro" id="IPR046893">
    <property type="entry name" value="MSSS"/>
</dbReference>
<dbReference type="GO" id="GO:0043023">
    <property type="term" value="F:ribosomal large subunit binding"/>
    <property type="evidence" value="ECO:0007669"/>
    <property type="project" value="UniProtKB-UniRule"/>
</dbReference>
<dbReference type="GO" id="GO:0005524">
    <property type="term" value="F:ATP binding"/>
    <property type="evidence" value="ECO:0007669"/>
    <property type="project" value="UniProtKB-UniRule"/>
</dbReference>
<dbReference type="Pfam" id="PF00488">
    <property type="entry name" value="MutS_V"/>
    <property type="match status" value="1"/>
</dbReference>
<dbReference type="Pfam" id="PF01713">
    <property type="entry name" value="Smr"/>
    <property type="match status" value="1"/>
</dbReference>
<dbReference type="Gene3D" id="3.40.50.300">
    <property type="entry name" value="P-loop containing nucleotide triphosphate hydrolases"/>
    <property type="match status" value="1"/>
</dbReference>
<comment type="similarity">
    <text evidence="9">Belongs to the DNA mismatch repair MutS family. MutS2 subfamily.</text>
</comment>
<dbReference type="PANTHER" id="PTHR48466:SF2">
    <property type="entry name" value="OS10G0509000 PROTEIN"/>
    <property type="match status" value="1"/>
</dbReference>
<organism evidence="12 13">
    <name type="scientific">Bavariicoccus seileri</name>
    <dbReference type="NCBI Taxonomy" id="549685"/>
    <lineage>
        <taxon>Bacteria</taxon>
        <taxon>Bacillati</taxon>
        <taxon>Bacillota</taxon>
        <taxon>Bacilli</taxon>
        <taxon>Lactobacillales</taxon>
        <taxon>Enterococcaceae</taxon>
        <taxon>Bavariicoccus</taxon>
    </lineage>
</organism>
<dbReference type="GO" id="GO:0016887">
    <property type="term" value="F:ATP hydrolysis activity"/>
    <property type="evidence" value="ECO:0007669"/>
    <property type="project" value="InterPro"/>
</dbReference>
<dbReference type="GO" id="GO:0030983">
    <property type="term" value="F:mismatched DNA binding"/>
    <property type="evidence" value="ECO:0007669"/>
    <property type="project" value="InterPro"/>
</dbReference>
<accession>A0A3D4S5B1</accession>
<evidence type="ECO:0000256" key="4">
    <source>
        <dbReference type="ARBA" id="ARBA00022759"/>
    </source>
</evidence>
<dbReference type="GO" id="GO:0045910">
    <property type="term" value="P:negative regulation of DNA recombination"/>
    <property type="evidence" value="ECO:0007669"/>
    <property type="project" value="InterPro"/>
</dbReference>
<gene>
    <name evidence="9" type="primary">mutS2</name>
    <name evidence="9" type="synonym">rqcU</name>
    <name evidence="12" type="ORF">DIW15_02945</name>
</gene>
<keyword evidence="8 9" id="KW-0238">DNA-binding</keyword>
<evidence type="ECO:0000256" key="8">
    <source>
        <dbReference type="ARBA" id="ARBA00023125"/>
    </source>
</evidence>
<evidence type="ECO:0000256" key="3">
    <source>
        <dbReference type="ARBA" id="ARBA00022741"/>
    </source>
</evidence>
<dbReference type="InterPro" id="IPR007696">
    <property type="entry name" value="DNA_mismatch_repair_MutS_core"/>
</dbReference>
<comment type="subunit">
    <text evidence="9">Homodimer. Binds to stalled ribosomes, contacting rRNA.</text>
</comment>
<dbReference type="STRING" id="1121105.GCA_000421665_01844"/>
<evidence type="ECO:0000313" key="12">
    <source>
        <dbReference type="EMBL" id="HCS93652.1"/>
    </source>
</evidence>
<dbReference type="GO" id="GO:0006298">
    <property type="term" value="P:mismatch repair"/>
    <property type="evidence" value="ECO:0007669"/>
    <property type="project" value="InterPro"/>
</dbReference>
<dbReference type="HAMAP" id="MF_00092">
    <property type="entry name" value="MutS2"/>
    <property type="match status" value="1"/>
</dbReference>
<dbReference type="Gene3D" id="3.30.1370.110">
    <property type="match status" value="1"/>
</dbReference>
<dbReference type="FunFam" id="3.40.50.300:FF:000830">
    <property type="entry name" value="Endonuclease MutS2"/>
    <property type="match status" value="1"/>
</dbReference>
<dbReference type="SUPFAM" id="SSF52540">
    <property type="entry name" value="P-loop containing nucleoside triphosphate hydrolases"/>
    <property type="match status" value="1"/>
</dbReference>
<comment type="function">
    <text evidence="9">Acts as a ribosome collision sensor, splitting the ribosome into its 2 subunits. Detects stalled/collided 70S ribosomes which it binds and splits by an ATP-hydrolysis driven conformational change. Acts upstream of the ribosome quality control system (RQC), a ribosome-associated complex that mediates the extraction of incompletely synthesized nascent chains from stalled ribosomes and their subsequent degradation. Probably generates substrates for RQC.</text>
</comment>
<evidence type="ECO:0000256" key="1">
    <source>
        <dbReference type="ARBA" id="ARBA00022722"/>
    </source>
</evidence>
<evidence type="ECO:0000256" key="6">
    <source>
        <dbReference type="ARBA" id="ARBA00022840"/>
    </source>
</evidence>
<sequence length="786" mass="87782">MNEKIIKTLEFEKIRAKVAGQTRTDYGKKLALTQEPLTDSQVIQQLLDQTDDAMQIIRYNKYLPIAQLDDLSVPLKRLAAFADLNAKELLTIKRCLEIVRDLKRFLDNEEQIANELKELPALIASLVSLPDIRSDLARSIADDASIYDDATPKLKSIRQSIRLDEQKIKETLENYTSYKYQKYLSEPIVTLRNDRYVIPVKSEYKHKFGGIVHDQSSSGQTVYVEPQKVITMGQELANLKTAEREEIQQLLYELSVLLVPYQEEIANNIRVIGKLDYAHAKAQYATAEKMSLPLLSKDRYVRLKEARHPLLTLDKAVKNDIIIGQDYQAILITGPNTGGKTVLLKTLGLVQLMAQSGLFIPANEESTVGIFDNIFADIGDEQSIEQNLSTFSSHMSNIVSILNSATDKSLILLDEIGSGTDPQEGAAIATAILDYIGTLGSYVVASTHYPELKSYGYHHANTINASMTFDSDTLAPTYHLVLGVPGRSNAIDISRRLGMPEVILQQAKSGLTDETQDLNRVISDLEEKRAEAEKEQRIVEKNLAESDKLLKDLKAQTAFLKKNKDRLIAEAKEEANAMVAAKKLQADQLIASIRSLQKKANAQQVKEHELIAKQGDFNQLTYERKLQKNKVLNRAKSEKSLKAGDEVEVISFGQTGVLLEKTGPKEWAVQMGIVKMKLPEQDFRVIDRAKKEKPIRATLKGGSSSHVKTSLDLRGKRYEEAMKDLDQYLDAALLANYPRVTIIHGKGTGAIKDAVWKVLRRNKAVKHFEFAPQNQGGSGATIAKLG</sequence>
<dbReference type="PROSITE" id="PS00486">
    <property type="entry name" value="DNA_MISMATCH_REPAIR_2"/>
    <property type="match status" value="1"/>
</dbReference>
<dbReference type="GO" id="GO:0140664">
    <property type="term" value="F:ATP-dependent DNA damage sensor activity"/>
    <property type="evidence" value="ECO:0007669"/>
    <property type="project" value="InterPro"/>
</dbReference>
<evidence type="ECO:0000313" key="13">
    <source>
        <dbReference type="Proteomes" id="UP000262195"/>
    </source>
</evidence>
<dbReference type="PIRSF" id="PIRSF005814">
    <property type="entry name" value="MutS_YshD"/>
    <property type="match status" value="1"/>
</dbReference>
<keyword evidence="7 9" id="KW-0694">RNA-binding</keyword>
<dbReference type="InterPro" id="IPR036187">
    <property type="entry name" value="DNA_mismatch_repair_MutS_sf"/>
</dbReference>
<dbReference type="NCBIfam" id="TIGR01069">
    <property type="entry name" value="mutS2"/>
    <property type="match status" value="1"/>
</dbReference>
<keyword evidence="4 9" id="KW-0255">Endonuclease</keyword>
<reference evidence="12 13" key="1">
    <citation type="journal article" date="2018" name="Nat. Biotechnol.">
        <title>A standardized bacterial taxonomy based on genome phylogeny substantially revises the tree of life.</title>
        <authorList>
            <person name="Parks D.H."/>
            <person name="Chuvochina M."/>
            <person name="Waite D.W."/>
            <person name="Rinke C."/>
            <person name="Skarshewski A."/>
            <person name="Chaumeil P.A."/>
            <person name="Hugenholtz P."/>
        </authorList>
    </citation>
    <scope>NUCLEOTIDE SEQUENCE [LARGE SCALE GENOMIC DNA]</scope>
    <source>
        <strain evidence="12">UBA11306</strain>
    </source>
</reference>
<dbReference type="GO" id="GO:0004519">
    <property type="term" value="F:endonuclease activity"/>
    <property type="evidence" value="ECO:0007669"/>
    <property type="project" value="UniProtKB-UniRule"/>
</dbReference>
<dbReference type="PANTHER" id="PTHR48466">
    <property type="entry name" value="OS10G0509000 PROTEIN-RELATED"/>
    <property type="match status" value="1"/>
</dbReference>
<evidence type="ECO:0000256" key="10">
    <source>
        <dbReference type="SAM" id="Coils"/>
    </source>
</evidence>